<reference evidence="1 2" key="1">
    <citation type="submission" date="2019-03" db="EMBL/GenBank/DDBJ databases">
        <title>Flavobacterium AT-3-2 sp. nov., isolated from arctic soil.</title>
        <authorList>
            <person name="Chaudhary D.K."/>
        </authorList>
    </citation>
    <scope>NUCLEOTIDE SEQUENCE [LARGE SCALE GENOMIC DNA]</scope>
    <source>
        <strain evidence="1 2">AT-3-2</strain>
    </source>
</reference>
<dbReference type="Proteomes" id="UP000295278">
    <property type="component" value="Unassembled WGS sequence"/>
</dbReference>
<dbReference type="SUPFAM" id="SSF160419">
    <property type="entry name" value="YdfO-like"/>
    <property type="match status" value="1"/>
</dbReference>
<evidence type="ECO:0000313" key="1">
    <source>
        <dbReference type="EMBL" id="TDD73782.1"/>
    </source>
</evidence>
<sequence>MFTLEQIKQRHSKVKSGADFPQYIRDLKLLGVNNYVTYVADGHAEYFGKSNYHIRSDPKYSIINVSEKNDNDKFRVYLKAHQQGQTDYLTFCNQAAETGVEKWVVLLNEMTCTYYDKTGNKVLVENVPQ</sequence>
<gene>
    <name evidence="1" type="ORF">E0F89_16735</name>
</gene>
<keyword evidence="2" id="KW-1185">Reference proteome</keyword>
<protein>
    <submittedName>
        <fullName evidence="1">DUF1398 domain-containing protein</fullName>
    </submittedName>
</protein>
<comment type="caution">
    <text evidence="1">The sequence shown here is derived from an EMBL/GenBank/DDBJ whole genome shotgun (WGS) entry which is preliminary data.</text>
</comment>
<dbReference type="RefSeq" id="WP_131910859.1">
    <property type="nucleotide sequence ID" value="NZ_SMFM01000014.1"/>
</dbReference>
<dbReference type="InterPro" id="IPR036696">
    <property type="entry name" value="YdfO-like_sf"/>
</dbReference>
<dbReference type="AlphaFoldDB" id="A0A4R5ATF7"/>
<dbReference type="InterPro" id="IPR009833">
    <property type="entry name" value="DUF1398"/>
</dbReference>
<dbReference type="OrthoDB" id="1550456at2"/>
<organism evidence="1 2">
    <name type="scientific">Flavobacterium caseinilyticum</name>
    <dbReference type="NCBI Taxonomy" id="2541732"/>
    <lineage>
        <taxon>Bacteria</taxon>
        <taxon>Pseudomonadati</taxon>
        <taxon>Bacteroidota</taxon>
        <taxon>Flavobacteriia</taxon>
        <taxon>Flavobacteriales</taxon>
        <taxon>Flavobacteriaceae</taxon>
        <taxon>Flavobacterium</taxon>
    </lineage>
</organism>
<proteinExistence type="predicted"/>
<dbReference type="Gene3D" id="3.30.1810.10">
    <property type="entry name" value="YdfO-like"/>
    <property type="match status" value="1"/>
</dbReference>
<name>A0A4R5ATF7_9FLAO</name>
<dbReference type="Pfam" id="PF07166">
    <property type="entry name" value="DUF1398"/>
    <property type="match status" value="1"/>
</dbReference>
<dbReference type="EMBL" id="SMFM01000014">
    <property type="protein sequence ID" value="TDD73782.1"/>
    <property type="molecule type" value="Genomic_DNA"/>
</dbReference>
<accession>A0A4R5ATF7</accession>
<evidence type="ECO:0000313" key="2">
    <source>
        <dbReference type="Proteomes" id="UP000295278"/>
    </source>
</evidence>